<proteinExistence type="predicted"/>
<dbReference type="OrthoDB" id="7998562at2"/>
<dbReference type="Proteomes" id="UP000410984">
    <property type="component" value="Unassembled WGS sequence"/>
</dbReference>
<protein>
    <submittedName>
        <fullName evidence="1">Uncharacterized protein</fullName>
    </submittedName>
</protein>
<accession>A0A509EH13</accession>
<evidence type="ECO:0000313" key="2">
    <source>
        <dbReference type="Proteomes" id="UP000410984"/>
    </source>
</evidence>
<gene>
    <name evidence="1" type="ORF">MET9862_04067</name>
</gene>
<sequence length="69" mass="7349">MSDRQDALEARIVALEYALEVLVDCLTDTTAIRPGKIANLLTEAVGDAKLRPCSPEVPTALKQLAAKLG</sequence>
<evidence type="ECO:0000313" key="1">
    <source>
        <dbReference type="EMBL" id="VUD73451.1"/>
    </source>
</evidence>
<dbReference type="AlphaFoldDB" id="A0A509EH13"/>
<dbReference type="EMBL" id="CABFPH010000072">
    <property type="protein sequence ID" value="VUD73451.1"/>
    <property type="molecule type" value="Genomic_DNA"/>
</dbReference>
<name>A0A509EH13_9HYPH</name>
<organism evidence="1 2">
    <name type="scientific">Methylobacterium symbioticum</name>
    <dbReference type="NCBI Taxonomy" id="2584084"/>
    <lineage>
        <taxon>Bacteria</taxon>
        <taxon>Pseudomonadati</taxon>
        <taxon>Pseudomonadota</taxon>
        <taxon>Alphaproteobacteria</taxon>
        <taxon>Hyphomicrobiales</taxon>
        <taxon>Methylobacteriaceae</taxon>
        <taxon>Methylobacterium</taxon>
    </lineage>
</organism>
<keyword evidence="2" id="KW-1185">Reference proteome</keyword>
<dbReference type="RefSeq" id="WP_142584694.1">
    <property type="nucleotide sequence ID" value="NZ_CABFPH010000072.1"/>
</dbReference>
<reference evidence="1 2" key="1">
    <citation type="submission" date="2019-06" db="EMBL/GenBank/DDBJ databases">
        <authorList>
            <person name="Rodrigo-Torres L."/>
            <person name="Arahal R. D."/>
            <person name="Lucena T."/>
        </authorList>
    </citation>
    <scope>NUCLEOTIDE SEQUENCE [LARGE SCALE GENOMIC DNA]</scope>
    <source>
        <strain evidence="1 2">SB0023/3</strain>
    </source>
</reference>